<dbReference type="InParanoid" id="F4S8J3"/>
<gene>
    <name evidence="2" type="ORF">MELLADRAFT_68864</name>
</gene>
<evidence type="ECO:0000313" key="2">
    <source>
        <dbReference type="EMBL" id="EGF98998.1"/>
    </source>
</evidence>
<feature type="compositionally biased region" description="Basic and acidic residues" evidence="1">
    <location>
        <begin position="23"/>
        <end position="36"/>
    </location>
</feature>
<dbReference type="VEuPathDB" id="FungiDB:MELLADRAFT_68864"/>
<dbReference type="KEGG" id="mlr:MELLADRAFT_68864"/>
<organism evidence="3">
    <name type="scientific">Melampsora larici-populina (strain 98AG31 / pathotype 3-4-7)</name>
    <name type="common">Poplar leaf rust fungus</name>
    <dbReference type="NCBI Taxonomy" id="747676"/>
    <lineage>
        <taxon>Eukaryota</taxon>
        <taxon>Fungi</taxon>
        <taxon>Dikarya</taxon>
        <taxon>Basidiomycota</taxon>
        <taxon>Pucciniomycotina</taxon>
        <taxon>Pucciniomycetes</taxon>
        <taxon>Pucciniales</taxon>
        <taxon>Melampsoraceae</taxon>
        <taxon>Melampsora</taxon>
    </lineage>
</organism>
<name>F4S8J3_MELLP</name>
<dbReference type="PANTHER" id="PTHR33096">
    <property type="entry name" value="CXC2 DOMAIN-CONTAINING PROTEIN"/>
    <property type="match status" value="1"/>
</dbReference>
<sequence length="158" mass="18473">MVLPGRRIRSPKRKKGSKKQTRLGKELQALKDRESKASSSFVNNTSNQHNLDNPMIDFDGPYQHGEAAGWSDEEDEQDKEPHYVSFQERTQREQAHWKTALPLMFPVFMKNSKNTSQWGDEKLWANDWKKPCNCSKRERLVDVVDILSQIQHRTSIFD</sequence>
<accession>F4S8J3</accession>
<dbReference type="HOGENOM" id="CLU_094293_1_1_1"/>
<dbReference type="AlphaFoldDB" id="F4S8J3"/>
<keyword evidence="3" id="KW-1185">Reference proteome</keyword>
<evidence type="ECO:0000256" key="1">
    <source>
        <dbReference type="SAM" id="MobiDB-lite"/>
    </source>
</evidence>
<feature type="compositionally biased region" description="Basic residues" evidence="1">
    <location>
        <begin position="1"/>
        <end position="22"/>
    </location>
</feature>
<evidence type="ECO:0000313" key="3">
    <source>
        <dbReference type="Proteomes" id="UP000001072"/>
    </source>
</evidence>
<proteinExistence type="predicted"/>
<dbReference type="PANTHER" id="PTHR33096:SF1">
    <property type="entry name" value="CXC1-LIKE CYSTEINE CLUSTER ASSOCIATED WITH KDZ TRANSPOSASES DOMAIN-CONTAINING PROTEIN"/>
    <property type="match status" value="1"/>
</dbReference>
<dbReference type="GeneID" id="18931125"/>
<reference evidence="3" key="1">
    <citation type="journal article" date="2011" name="Proc. Natl. Acad. Sci. U.S.A.">
        <title>Obligate biotrophy features unraveled by the genomic analysis of rust fungi.</title>
        <authorList>
            <person name="Duplessis S."/>
            <person name="Cuomo C.A."/>
            <person name="Lin Y.-C."/>
            <person name="Aerts A."/>
            <person name="Tisserant E."/>
            <person name="Veneault-Fourrey C."/>
            <person name="Joly D.L."/>
            <person name="Hacquard S."/>
            <person name="Amselem J."/>
            <person name="Cantarel B.L."/>
            <person name="Chiu R."/>
            <person name="Coutinho P.M."/>
            <person name="Feau N."/>
            <person name="Field M."/>
            <person name="Frey P."/>
            <person name="Gelhaye E."/>
            <person name="Goldberg J."/>
            <person name="Grabherr M.G."/>
            <person name="Kodira C.D."/>
            <person name="Kohler A."/>
            <person name="Kuees U."/>
            <person name="Lindquist E.A."/>
            <person name="Lucas S.M."/>
            <person name="Mago R."/>
            <person name="Mauceli E."/>
            <person name="Morin E."/>
            <person name="Murat C."/>
            <person name="Pangilinan J.L."/>
            <person name="Park R."/>
            <person name="Pearson M."/>
            <person name="Quesneville H."/>
            <person name="Rouhier N."/>
            <person name="Sakthikumar S."/>
            <person name="Salamov A.A."/>
            <person name="Schmutz J."/>
            <person name="Selles B."/>
            <person name="Shapiro H."/>
            <person name="Tanguay P."/>
            <person name="Tuskan G.A."/>
            <person name="Henrissat B."/>
            <person name="Van de Peer Y."/>
            <person name="Rouze P."/>
            <person name="Ellis J.G."/>
            <person name="Dodds P.N."/>
            <person name="Schein J.E."/>
            <person name="Zhong S."/>
            <person name="Hamelin R.C."/>
            <person name="Grigoriev I.V."/>
            <person name="Szabo L.J."/>
            <person name="Martin F."/>
        </authorList>
    </citation>
    <scope>NUCLEOTIDE SEQUENCE [LARGE SCALE GENOMIC DNA]</scope>
    <source>
        <strain evidence="3">98AG31 / pathotype 3-4-7</strain>
    </source>
</reference>
<dbReference type="Proteomes" id="UP000001072">
    <property type="component" value="Unassembled WGS sequence"/>
</dbReference>
<feature type="compositionally biased region" description="Polar residues" evidence="1">
    <location>
        <begin position="37"/>
        <end position="51"/>
    </location>
</feature>
<dbReference type="RefSeq" id="XP_007417680.1">
    <property type="nucleotide sequence ID" value="XM_007417618.1"/>
</dbReference>
<dbReference type="EMBL" id="GL883165">
    <property type="protein sequence ID" value="EGF98998.1"/>
    <property type="molecule type" value="Genomic_DNA"/>
</dbReference>
<protein>
    <submittedName>
        <fullName evidence="2">Uncharacterized protein</fullName>
    </submittedName>
</protein>
<feature type="region of interest" description="Disordered" evidence="1">
    <location>
        <begin position="1"/>
        <end position="81"/>
    </location>
</feature>